<sequence>MPLYACPGSLVLSRIPTHHTQILMPVQDPQASHTKPCTVNPWAGAALHKCQPFLTPVQAPDTPHAKSLCLYRFPTIQIIPYTVTGALGQKNKSGLALSNQGTHLEDSKRINKIK</sequence>
<evidence type="ECO:0000313" key="1">
    <source>
        <dbReference type="EMBL" id="MBW0499181.1"/>
    </source>
</evidence>
<dbReference type="Proteomes" id="UP000765509">
    <property type="component" value="Unassembled WGS sequence"/>
</dbReference>
<dbReference type="AlphaFoldDB" id="A0A9Q3HC18"/>
<name>A0A9Q3HC18_9BASI</name>
<evidence type="ECO:0000313" key="2">
    <source>
        <dbReference type="Proteomes" id="UP000765509"/>
    </source>
</evidence>
<proteinExistence type="predicted"/>
<comment type="caution">
    <text evidence="1">The sequence shown here is derived from an EMBL/GenBank/DDBJ whole genome shotgun (WGS) entry which is preliminary data.</text>
</comment>
<protein>
    <submittedName>
        <fullName evidence="1">Uncharacterized protein</fullName>
    </submittedName>
</protein>
<dbReference type="EMBL" id="AVOT02015136">
    <property type="protein sequence ID" value="MBW0499181.1"/>
    <property type="molecule type" value="Genomic_DNA"/>
</dbReference>
<gene>
    <name evidence="1" type="ORF">O181_038896</name>
</gene>
<reference evidence="1" key="1">
    <citation type="submission" date="2021-03" db="EMBL/GenBank/DDBJ databases">
        <title>Draft genome sequence of rust myrtle Austropuccinia psidii MF-1, a brazilian biotype.</title>
        <authorList>
            <person name="Quecine M.C."/>
            <person name="Pachon D.M.R."/>
            <person name="Bonatelli M.L."/>
            <person name="Correr F.H."/>
            <person name="Franceschini L.M."/>
            <person name="Leite T.F."/>
            <person name="Margarido G.R.A."/>
            <person name="Almeida C.A."/>
            <person name="Ferrarezi J.A."/>
            <person name="Labate C.A."/>
        </authorList>
    </citation>
    <scope>NUCLEOTIDE SEQUENCE</scope>
    <source>
        <strain evidence="1">MF-1</strain>
    </source>
</reference>
<keyword evidence="2" id="KW-1185">Reference proteome</keyword>
<accession>A0A9Q3HC18</accession>
<organism evidence="1 2">
    <name type="scientific">Austropuccinia psidii MF-1</name>
    <dbReference type="NCBI Taxonomy" id="1389203"/>
    <lineage>
        <taxon>Eukaryota</taxon>
        <taxon>Fungi</taxon>
        <taxon>Dikarya</taxon>
        <taxon>Basidiomycota</taxon>
        <taxon>Pucciniomycotina</taxon>
        <taxon>Pucciniomycetes</taxon>
        <taxon>Pucciniales</taxon>
        <taxon>Sphaerophragmiaceae</taxon>
        <taxon>Austropuccinia</taxon>
    </lineage>
</organism>